<gene>
    <name evidence="1" type="ORF">LXM24_06765</name>
</gene>
<evidence type="ECO:0000313" key="2">
    <source>
        <dbReference type="Proteomes" id="UP001139700"/>
    </source>
</evidence>
<keyword evidence="2" id="KW-1185">Reference proteome</keyword>
<dbReference type="RefSeq" id="WP_234612220.1">
    <property type="nucleotide sequence ID" value="NZ_CP098806.1"/>
</dbReference>
<name>A0A9X1P6R7_9BACT</name>
<dbReference type="Pfam" id="PF19268">
    <property type="entry name" value="CIS_TMP"/>
    <property type="match status" value="1"/>
</dbReference>
<reference evidence="1" key="1">
    <citation type="submission" date="2021-12" db="EMBL/GenBank/DDBJ databases">
        <title>Novel species in genus Dyadobacter.</title>
        <authorList>
            <person name="Ma C."/>
        </authorList>
    </citation>
    <scope>NUCLEOTIDE SEQUENCE</scope>
    <source>
        <strain evidence="1">CY399</strain>
    </source>
</reference>
<proteinExistence type="predicted"/>
<dbReference type="Proteomes" id="UP001139700">
    <property type="component" value="Unassembled WGS sequence"/>
</dbReference>
<dbReference type="InterPro" id="IPR045538">
    <property type="entry name" value="CIS_TMP"/>
</dbReference>
<evidence type="ECO:0000313" key="1">
    <source>
        <dbReference type="EMBL" id="MCF0039781.1"/>
    </source>
</evidence>
<accession>A0A9X1P6R7</accession>
<sequence length="498" mass="56383">MGQHLIHSQILDLRYKDEGRAKAAINQWSDRFQKEWLPVLEQALDELDTDGKWIRLDRVEINLGKIGEGISPELFQQKLKESLKTQLLKQISTAPITLSAEQNVKSHIPHDETKSVELLDYLLRNGHRPWWASQYNKEGIRGLIQSFLAGKNPVFYGWIRSESFTPAMLSRLELHLNGKTILKLISMAFSEKLNEHLTLRKSLIFALSPEVYSENKLGQKLDRCFLEAFLISETKLSDPISKWLKAQLNRSSTSEEYSVLLAELIPGSSKKEALEKMWSKWTHTTTYKNASQNSESQAVAQQIAKAKFYEKLPKSGSTEKAGQPVSHVKIGFDETFPISNAGLVLAAPYLPFFFKGLGLVEDKQFVSIESQNRAALLIQAFLDDSFSYEESDLLLNKILCGLAPTEPISVTFSPTQTEREEIANLLDAMAGRWTAVKGTSGSSMARSFFPREGSLKRTGKGYNLAIPRISIDILLNKLPWTISMIKLPWMNELLFTEW</sequence>
<dbReference type="EMBL" id="JAJTTA010000002">
    <property type="protein sequence ID" value="MCF0039781.1"/>
    <property type="molecule type" value="Genomic_DNA"/>
</dbReference>
<organism evidence="1 2">
    <name type="scientific">Dyadobacter fanqingshengii</name>
    <dbReference type="NCBI Taxonomy" id="2906443"/>
    <lineage>
        <taxon>Bacteria</taxon>
        <taxon>Pseudomonadati</taxon>
        <taxon>Bacteroidota</taxon>
        <taxon>Cytophagia</taxon>
        <taxon>Cytophagales</taxon>
        <taxon>Spirosomataceae</taxon>
        <taxon>Dyadobacter</taxon>
    </lineage>
</organism>
<protein>
    <submittedName>
        <fullName evidence="1">Uncharacterized protein</fullName>
    </submittedName>
</protein>
<dbReference type="AlphaFoldDB" id="A0A9X1P6R7"/>
<comment type="caution">
    <text evidence="1">The sequence shown here is derived from an EMBL/GenBank/DDBJ whole genome shotgun (WGS) entry which is preliminary data.</text>
</comment>